<dbReference type="CDD" id="cd19944">
    <property type="entry name" value="NirB_Fer2_BFD-like_2"/>
    <property type="match status" value="1"/>
</dbReference>
<accession>A0A841TX33</accession>
<evidence type="ECO:0000313" key="22">
    <source>
        <dbReference type="EMBL" id="MBB6692816.1"/>
    </source>
</evidence>
<dbReference type="SUPFAM" id="SSF51905">
    <property type="entry name" value="FAD/NAD(P)-binding domain"/>
    <property type="match status" value="2"/>
</dbReference>
<dbReference type="PANTHER" id="PTHR43809:SF1">
    <property type="entry name" value="NITRITE REDUCTASE (NADH) LARGE SUBUNIT"/>
    <property type="match status" value="1"/>
</dbReference>
<dbReference type="PRINTS" id="PR00411">
    <property type="entry name" value="PNDRDTASEI"/>
</dbReference>
<evidence type="ECO:0000256" key="16">
    <source>
        <dbReference type="SAM" id="MobiDB-lite"/>
    </source>
</evidence>
<dbReference type="FunFam" id="3.50.50.60:FF:000033">
    <property type="entry name" value="Nitrite reductase [NAD(P)H], large subunit"/>
    <property type="match status" value="1"/>
</dbReference>
<dbReference type="AlphaFoldDB" id="A0A841TX33"/>
<protein>
    <submittedName>
        <fullName evidence="22">NAD(P)/FAD-dependent oxidoreductase</fullName>
    </submittedName>
</protein>
<dbReference type="InterPro" id="IPR012744">
    <property type="entry name" value="Nitri_red_NirB"/>
</dbReference>
<organism evidence="22 23">
    <name type="scientific">Cohnella xylanilytica</name>
    <dbReference type="NCBI Taxonomy" id="557555"/>
    <lineage>
        <taxon>Bacteria</taxon>
        <taxon>Bacillati</taxon>
        <taxon>Bacillota</taxon>
        <taxon>Bacilli</taxon>
        <taxon>Bacillales</taxon>
        <taxon>Paenibacillaceae</taxon>
        <taxon>Cohnella</taxon>
    </lineage>
</organism>
<keyword evidence="6" id="KW-0349">Heme</keyword>
<reference evidence="22 23" key="1">
    <citation type="submission" date="2020-08" db="EMBL/GenBank/DDBJ databases">
        <title>Cohnella phylogeny.</title>
        <authorList>
            <person name="Dunlap C."/>
        </authorList>
    </citation>
    <scope>NUCLEOTIDE SEQUENCE [LARGE SCALE GENOMIC DNA]</scope>
    <source>
        <strain evidence="22 23">DSM 25239</strain>
    </source>
</reference>
<keyword evidence="10" id="KW-0274">FAD</keyword>
<dbReference type="PRINTS" id="PR00368">
    <property type="entry name" value="FADPNR"/>
</dbReference>
<keyword evidence="23" id="KW-1185">Reference proteome</keyword>
<dbReference type="Gene3D" id="3.30.390.30">
    <property type="match status" value="1"/>
</dbReference>
<dbReference type="PANTHER" id="PTHR43809">
    <property type="entry name" value="NITRITE REDUCTASE (NADH) LARGE SUBUNIT"/>
    <property type="match status" value="1"/>
</dbReference>
<evidence type="ECO:0000259" key="19">
    <source>
        <dbReference type="Pfam" id="PF04324"/>
    </source>
</evidence>
<name>A0A841TX33_9BACL</name>
<evidence type="ECO:0000256" key="4">
    <source>
        <dbReference type="ARBA" id="ARBA00005096"/>
    </source>
</evidence>
<keyword evidence="12" id="KW-0408">Iron</keyword>
<evidence type="ECO:0000259" key="18">
    <source>
        <dbReference type="Pfam" id="PF03460"/>
    </source>
</evidence>
<dbReference type="InterPro" id="IPR052034">
    <property type="entry name" value="NasD-like"/>
</dbReference>
<dbReference type="Pfam" id="PF18267">
    <property type="entry name" value="Rubredoxin_C"/>
    <property type="match status" value="1"/>
</dbReference>
<feature type="domain" description="NADH-rubredoxin oxidoreductase C-terminal" evidence="21">
    <location>
        <begin position="321"/>
        <end position="388"/>
    </location>
</feature>
<dbReference type="SUPFAM" id="SSF56014">
    <property type="entry name" value="Nitrite and sulphite reductase 4Fe-4S domain-like"/>
    <property type="match status" value="1"/>
</dbReference>
<evidence type="ECO:0000256" key="11">
    <source>
        <dbReference type="ARBA" id="ARBA00023002"/>
    </source>
</evidence>
<dbReference type="GO" id="GO:0042128">
    <property type="term" value="P:nitrate assimilation"/>
    <property type="evidence" value="ECO:0007669"/>
    <property type="project" value="UniProtKB-KW"/>
</dbReference>
<dbReference type="GO" id="GO:0050660">
    <property type="term" value="F:flavin adenine dinucleotide binding"/>
    <property type="evidence" value="ECO:0007669"/>
    <property type="project" value="InterPro"/>
</dbReference>
<dbReference type="Gene3D" id="3.50.50.60">
    <property type="entry name" value="FAD/NAD(P)-binding domain"/>
    <property type="match status" value="2"/>
</dbReference>
<keyword evidence="14" id="KW-0534">Nitrate assimilation</keyword>
<dbReference type="GO" id="GO:0046872">
    <property type="term" value="F:metal ion binding"/>
    <property type="evidence" value="ECO:0007669"/>
    <property type="project" value="UniProtKB-KW"/>
</dbReference>
<dbReference type="FunFam" id="1.10.10.1100:FF:000002">
    <property type="entry name" value="Nitrite reductase large subunit"/>
    <property type="match status" value="1"/>
</dbReference>
<dbReference type="Pfam" id="PF04324">
    <property type="entry name" value="Fer2_BFD"/>
    <property type="match status" value="2"/>
</dbReference>
<comment type="cofactor">
    <cofactor evidence="15">
        <name>[2Fe-2S] cluster</name>
        <dbReference type="ChEBI" id="CHEBI:190135"/>
    </cofactor>
</comment>
<dbReference type="GO" id="GO:0050661">
    <property type="term" value="F:NADP binding"/>
    <property type="evidence" value="ECO:0007669"/>
    <property type="project" value="InterPro"/>
</dbReference>
<proteinExistence type="inferred from homology"/>
<keyword evidence="7" id="KW-0285">Flavoprotein</keyword>
<feature type="region of interest" description="Disordered" evidence="16">
    <location>
        <begin position="693"/>
        <end position="730"/>
    </location>
</feature>
<evidence type="ECO:0000259" key="20">
    <source>
        <dbReference type="Pfam" id="PF07992"/>
    </source>
</evidence>
<dbReference type="RefSeq" id="WP_185136798.1">
    <property type="nucleotide sequence ID" value="NZ_JACJVR010000059.1"/>
</dbReference>
<dbReference type="InterPro" id="IPR036136">
    <property type="entry name" value="Nit/Sulf_reduc_fer-like_dom_sf"/>
</dbReference>
<keyword evidence="11" id="KW-0560">Oxidoreductase</keyword>
<evidence type="ECO:0000256" key="2">
    <source>
        <dbReference type="ARBA" id="ARBA00001966"/>
    </source>
</evidence>
<feature type="domain" description="Nitrite/sulphite reductase 4Fe-4S" evidence="17">
    <location>
        <begin position="636"/>
        <end position="696"/>
    </location>
</feature>
<dbReference type="GO" id="GO:0051537">
    <property type="term" value="F:2 iron, 2 sulfur cluster binding"/>
    <property type="evidence" value="ECO:0007669"/>
    <property type="project" value="UniProtKB-KW"/>
</dbReference>
<evidence type="ECO:0000313" key="23">
    <source>
        <dbReference type="Proteomes" id="UP000553776"/>
    </source>
</evidence>
<dbReference type="SUPFAM" id="SSF55124">
    <property type="entry name" value="Nitrite/Sulfite reductase N-terminal domain-like"/>
    <property type="match status" value="1"/>
</dbReference>
<gene>
    <name evidence="22" type="ORF">H7B90_15510</name>
</gene>
<dbReference type="InterPro" id="IPR045854">
    <property type="entry name" value="NO2/SO3_Rdtase_4Fe4S_sf"/>
</dbReference>
<dbReference type="EMBL" id="JACJVR010000059">
    <property type="protein sequence ID" value="MBB6692816.1"/>
    <property type="molecule type" value="Genomic_DNA"/>
</dbReference>
<evidence type="ECO:0000256" key="14">
    <source>
        <dbReference type="ARBA" id="ARBA00023063"/>
    </source>
</evidence>
<feature type="domain" description="Nitrite/Sulfite reductase ferredoxin-like" evidence="18">
    <location>
        <begin position="565"/>
        <end position="627"/>
    </location>
</feature>
<dbReference type="InterPro" id="IPR041854">
    <property type="entry name" value="BFD-like_2Fe2S-bd_dom_sf"/>
</dbReference>
<dbReference type="InterPro" id="IPR023753">
    <property type="entry name" value="FAD/NAD-binding_dom"/>
</dbReference>
<comment type="cofactor">
    <cofactor evidence="3">
        <name>FAD</name>
        <dbReference type="ChEBI" id="CHEBI:57692"/>
    </cofactor>
</comment>
<dbReference type="Proteomes" id="UP000553776">
    <property type="component" value="Unassembled WGS sequence"/>
</dbReference>
<evidence type="ECO:0000259" key="17">
    <source>
        <dbReference type="Pfam" id="PF01077"/>
    </source>
</evidence>
<dbReference type="Gene3D" id="3.90.480.20">
    <property type="match status" value="1"/>
</dbReference>
<comment type="cofactor">
    <cofactor evidence="1">
        <name>siroheme</name>
        <dbReference type="ChEBI" id="CHEBI:60052"/>
    </cofactor>
</comment>
<dbReference type="Pfam" id="PF03460">
    <property type="entry name" value="NIR_SIR_ferr"/>
    <property type="match status" value="1"/>
</dbReference>
<comment type="similarity">
    <text evidence="5">Belongs to the nitrite and sulfite reductase 4Fe-4S domain family.</text>
</comment>
<dbReference type="InterPro" id="IPR007419">
    <property type="entry name" value="BFD-like_2Fe2S-bd_dom"/>
</dbReference>
<dbReference type="Pfam" id="PF01077">
    <property type="entry name" value="NIR_SIR"/>
    <property type="match status" value="1"/>
</dbReference>
<evidence type="ECO:0000256" key="15">
    <source>
        <dbReference type="ARBA" id="ARBA00034078"/>
    </source>
</evidence>
<dbReference type="InterPro" id="IPR005117">
    <property type="entry name" value="NiRdtase/SiRdtase_haem-b_fer"/>
</dbReference>
<feature type="domain" description="BFD-like [2Fe-2S]-binding" evidence="19">
    <location>
        <begin position="425"/>
        <end position="474"/>
    </location>
</feature>
<dbReference type="GO" id="GO:0020037">
    <property type="term" value="F:heme binding"/>
    <property type="evidence" value="ECO:0007669"/>
    <property type="project" value="InterPro"/>
</dbReference>
<keyword evidence="8" id="KW-0001">2Fe-2S</keyword>
<dbReference type="InterPro" id="IPR006067">
    <property type="entry name" value="NO2/SO3_Rdtase_4Fe4S_dom"/>
</dbReference>
<comment type="caution">
    <text evidence="22">The sequence shown here is derived from an EMBL/GenBank/DDBJ whole genome shotgun (WGS) entry which is preliminary data.</text>
</comment>
<evidence type="ECO:0000256" key="1">
    <source>
        <dbReference type="ARBA" id="ARBA00001929"/>
    </source>
</evidence>
<comment type="cofactor">
    <cofactor evidence="2">
        <name>[4Fe-4S] cluster</name>
        <dbReference type="ChEBI" id="CHEBI:49883"/>
    </cofactor>
</comment>
<dbReference type="GO" id="GO:0098809">
    <property type="term" value="F:nitrite reductase activity"/>
    <property type="evidence" value="ECO:0007669"/>
    <property type="project" value="InterPro"/>
</dbReference>
<dbReference type="Pfam" id="PF07992">
    <property type="entry name" value="Pyr_redox_2"/>
    <property type="match status" value="1"/>
</dbReference>
<keyword evidence="13" id="KW-0411">Iron-sulfur</keyword>
<dbReference type="InterPro" id="IPR036188">
    <property type="entry name" value="FAD/NAD-bd_sf"/>
</dbReference>
<evidence type="ECO:0000256" key="5">
    <source>
        <dbReference type="ARBA" id="ARBA00010429"/>
    </source>
</evidence>
<sequence length="730" mass="79842">MTDQANHRRKLALIGNGMAGINALEQLLKLTNSFDIAVYGEEPYPNYNRIQLSYVLEGSKTIDEIVLNDRKWYEDNGIELHTGTKVVRIDTEAKRLYTSDGDSAAYDVLIIATGSRPFVLPVPGAHLAGVVGFRDIADCSAMIEASKRARQAAVIGGGLLGLEAAKGLVQLGMETTVVHLMDTLMERQLDRAAAGMLKAELERQGIRFRMETKTTELFGDGEVAGLRFEDGTELAAQLVVMAAGIVPNAEWARASGIEVGRGIVVDDYMRTSAPDVYAVGECCEHRGVCYGLVAPLFEQGAVLAKHLAGAPTEPYAGSSVSTKLKISGVDVFSAGEYEETADHRVLRRQDEWRGVYKKVLLRGNRIVGAVLYGDATDAPQLTKLIREGAEMTEERYGQLFGEGEGCRGGTDKGIAAVQGMADDEIVCGCNGVTKGAIIRVIREDGLTTVDAIKARTGATRSCGGCKPVVEQLLQLVLGDGFREQDAPKQGICGCTSHDREEIVAAIREKRLTSVREVMAVMDWRNPEGCSKCRPAVNYYLGLIWPAEHEDERDSRFVNERLHANIQKDGTFSVIPRMYGGVTSPEQLRTIADVADKYSVKMVKVTGGQRIDLLGVEKKDLPAIWEELGLPSGYGYAKALRTVKTCVGSRFCRFGTQDSIEMGIRLEKKFERLWMPAKFKMAVNGCPRNCAESGTKDRGRHLFEDGRGADGSDQARRPVRHDDKNGLRHDV</sequence>
<comment type="pathway">
    <text evidence="4">Nitrogen metabolism; nitrate reduction (assimilation).</text>
</comment>
<evidence type="ECO:0000256" key="10">
    <source>
        <dbReference type="ARBA" id="ARBA00022827"/>
    </source>
</evidence>
<keyword evidence="9" id="KW-0479">Metal-binding</keyword>
<dbReference type="CDD" id="cd19943">
    <property type="entry name" value="NirB_Fer2_BFD-like_1"/>
    <property type="match status" value="1"/>
</dbReference>
<dbReference type="Gene3D" id="1.10.10.1100">
    <property type="entry name" value="BFD-like [2Fe-2S]-binding domain"/>
    <property type="match status" value="1"/>
</dbReference>
<evidence type="ECO:0000256" key="6">
    <source>
        <dbReference type="ARBA" id="ARBA00022617"/>
    </source>
</evidence>
<dbReference type="NCBIfam" id="TIGR02374">
    <property type="entry name" value="nitri_red_nirB"/>
    <property type="match status" value="1"/>
</dbReference>
<feature type="domain" description="BFD-like [2Fe-2S]-binding" evidence="19">
    <location>
        <begin position="491"/>
        <end position="540"/>
    </location>
</feature>
<evidence type="ECO:0000256" key="3">
    <source>
        <dbReference type="ARBA" id="ARBA00001974"/>
    </source>
</evidence>
<evidence type="ECO:0000259" key="21">
    <source>
        <dbReference type="Pfam" id="PF18267"/>
    </source>
</evidence>
<dbReference type="Gene3D" id="3.30.413.10">
    <property type="entry name" value="Sulfite Reductase Hemoprotein, domain 1"/>
    <property type="match status" value="1"/>
</dbReference>
<evidence type="ECO:0000256" key="8">
    <source>
        <dbReference type="ARBA" id="ARBA00022714"/>
    </source>
</evidence>
<evidence type="ECO:0000256" key="9">
    <source>
        <dbReference type="ARBA" id="ARBA00022723"/>
    </source>
</evidence>
<evidence type="ECO:0000256" key="12">
    <source>
        <dbReference type="ARBA" id="ARBA00023004"/>
    </source>
</evidence>
<dbReference type="InterPro" id="IPR041575">
    <property type="entry name" value="Rubredoxin_C"/>
</dbReference>
<evidence type="ECO:0000256" key="7">
    <source>
        <dbReference type="ARBA" id="ARBA00022630"/>
    </source>
</evidence>
<dbReference type="InterPro" id="IPR016156">
    <property type="entry name" value="FAD/NAD-linked_Rdtase_dimer_sf"/>
</dbReference>
<feature type="domain" description="FAD/NAD(P)-binding" evidence="20">
    <location>
        <begin position="10"/>
        <end position="283"/>
    </location>
</feature>
<evidence type="ECO:0000256" key="13">
    <source>
        <dbReference type="ARBA" id="ARBA00023014"/>
    </source>
</evidence>